<dbReference type="EMBL" id="JAQJJM010000075">
    <property type="protein sequence ID" value="MDN5133523.1"/>
    <property type="molecule type" value="Genomic_DNA"/>
</dbReference>
<dbReference type="PANTHER" id="PTHR35004:SF8">
    <property type="entry name" value="TRANSPOSASE RV3428C-RELATED"/>
    <property type="match status" value="1"/>
</dbReference>
<dbReference type="InterPro" id="IPR054353">
    <property type="entry name" value="IstA-like_C"/>
</dbReference>
<evidence type="ECO:0000313" key="2">
    <source>
        <dbReference type="EMBL" id="MDN5133523.1"/>
    </source>
</evidence>
<reference evidence="2" key="2">
    <citation type="submission" date="2023-01" db="EMBL/GenBank/DDBJ databases">
        <authorList>
            <person name="Uljanovas D."/>
        </authorList>
    </citation>
    <scope>NUCLEOTIDE SEQUENCE</scope>
    <source>
        <strain evidence="2">H19</strain>
    </source>
</reference>
<dbReference type="AlphaFoldDB" id="A0AAP4Q0S6"/>
<gene>
    <name evidence="2" type="ORF">PJV92_12440</name>
</gene>
<dbReference type="PANTHER" id="PTHR35004">
    <property type="entry name" value="TRANSPOSASE RV3428C-RELATED"/>
    <property type="match status" value="1"/>
</dbReference>
<organism evidence="2 3">
    <name type="scientific">Aliarcobacter butzleri</name>
    <dbReference type="NCBI Taxonomy" id="28197"/>
    <lineage>
        <taxon>Bacteria</taxon>
        <taxon>Pseudomonadati</taxon>
        <taxon>Campylobacterota</taxon>
        <taxon>Epsilonproteobacteria</taxon>
        <taxon>Campylobacterales</taxon>
        <taxon>Arcobacteraceae</taxon>
        <taxon>Aliarcobacter</taxon>
    </lineage>
</organism>
<accession>A0AAP4Q0S6</accession>
<evidence type="ECO:0000313" key="3">
    <source>
        <dbReference type="Proteomes" id="UP001171508"/>
    </source>
</evidence>
<feature type="domain" description="Transposase for insertion sequence element IS21-like C-terminal" evidence="1">
    <location>
        <begin position="1"/>
        <end position="54"/>
    </location>
</feature>
<comment type="caution">
    <text evidence="2">The sequence shown here is derived from an EMBL/GenBank/DDBJ whole genome shotgun (WGS) entry which is preliminary data.</text>
</comment>
<protein>
    <recommendedName>
        <fullName evidence="1">Transposase for insertion sequence element IS21-like C-terminal domain-containing protein</fullName>
    </recommendedName>
</protein>
<dbReference type="Pfam" id="PF22483">
    <property type="entry name" value="Mu-transpos_C_2"/>
    <property type="match status" value="1"/>
</dbReference>
<dbReference type="Proteomes" id="UP001171508">
    <property type="component" value="Unassembled WGS sequence"/>
</dbReference>
<proteinExistence type="predicted"/>
<reference evidence="2" key="1">
    <citation type="journal article" date="2023" name="Microorganisms">
        <title>Genomic Characterization of Arcobacter butzleri Strains Isolated from Various Sources in Lithuania.</title>
        <authorList>
            <person name="Uljanovas D."/>
            <person name="Golz G."/>
            <person name="Fleischmann S."/>
            <person name="Kudirkiene E."/>
            <person name="Kasetiene N."/>
            <person name="Grineviciene A."/>
            <person name="Tamuleviciene E."/>
            <person name="Aksomaitiene J."/>
            <person name="Alter T."/>
            <person name="Malakauskas M."/>
        </authorList>
    </citation>
    <scope>NUCLEOTIDE SEQUENCE</scope>
    <source>
        <strain evidence="2">H19</strain>
    </source>
</reference>
<name>A0AAP4Q0S6_9BACT</name>
<evidence type="ECO:0000259" key="1">
    <source>
        <dbReference type="Pfam" id="PF22483"/>
    </source>
</evidence>
<feature type="non-terminal residue" evidence="2">
    <location>
        <position position="1"/>
    </location>
</feature>
<sequence>NYHISLEKSYYSVPYQLVNKKVEVWFSNKIVDIYYEGKKVATHPKSSKKGKYFTLSEHMASAHKKYLEWNPGRILNWAKTIGDSTVKLLDTIMKSKPHPELGFKACMGILNLYKKHLELETWDENRLDAISSKSLQSRKYRVDDIKQLLKNSKQDEELTSKILEHKFVRGSNYYN</sequence>